<evidence type="ECO:0000256" key="4">
    <source>
        <dbReference type="ARBA" id="ARBA00023172"/>
    </source>
</evidence>
<gene>
    <name evidence="6" type="ORF">DV961_12485</name>
</gene>
<dbReference type="OrthoDB" id="9803188at2"/>
<dbReference type="GO" id="GO:0006310">
    <property type="term" value="P:DNA recombination"/>
    <property type="evidence" value="ECO:0007669"/>
    <property type="project" value="UniProtKB-KW"/>
</dbReference>
<dbReference type="InterPro" id="IPR002104">
    <property type="entry name" value="Integrase_catalytic"/>
</dbReference>
<dbReference type="CDD" id="cd01189">
    <property type="entry name" value="INT_ICEBs1_C_like"/>
    <property type="match status" value="1"/>
</dbReference>
<feature type="domain" description="Tyr recombinase" evidence="5">
    <location>
        <begin position="159"/>
        <end position="344"/>
    </location>
</feature>
<evidence type="ECO:0000259" key="5">
    <source>
        <dbReference type="PROSITE" id="PS51898"/>
    </source>
</evidence>
<dbReference type="GO" id="GO:0003677">
    <property type="term" value="F:DNA binding"/>
    <property type="evidence" value="ECO:0007669"/>
    <property type="project" value="UniProtKB-KW"/>
</dbReference>
<dbReference type="Pfam" id="PF00589">
    <property type="entry name" value="Phage_integrase"/>
    <property type="match status" value="1"/>
</dbReference>
<accession>A0A3D8Z8W8</accession>
<dbReference type="Pfam" id="PF14659">
    <property type="entry name" value="Phage_int_SAM_3"/>
    <property type="match status" value="1"/>
</dbReference>
<keyword evidence="4" id="KW-0233">DNA recombination</keyword>
<dbReference type="Proteomes" id="UP000256409">
    <property type="component" value="Unassembled WGS sequence"/>
</dbReference>
<dbReference type="Gene3D" id="1.10.150.130">
    <property type="match status" value="1"/>
</dbReference>
<comment type="caution">
    <text evidence="6">The sequence shown here is derived from an EMBL/GenBank/DDBJ whole genome shotgun (WGS) entry which is preliminary data.</text>
</comment>
<dbReference type="GO" id="GO:0015074">
    <property type="term" value="P:DNA integration"/>
    <property type="evidence" value="ECO:0007669"/>
    <property type="project" value="UniProtKB-KW"/>
</dbReference>
<dbReference type="PANTHER" id="PTHR30629:SF2">
    <property type="entry name" value="PROPHAGE INTEGRASE INTS-RELATED"/>
    <property type="match status" value="1"/>
</dbReference>
<dbReference type="InterPro" id="IPR010998">
    <property type="entry name" value="Integrase_recombinase_N"/>
</dbReference>
<protein>
    <submittedName>
        <fullName evidence="6">Site-specific integrase</fullName>
    </submittedName>
</protein>
<dbReference type="RefSeq" id="WP_110178519.1">
    <property type="nucleotide sequence ID" value="NZ_BAAFJO010000027.1"/>
</dbReference>
<reference evidence="7" key="1">
    <citation type="journal article" date="2018" name="Vet. Microbiol.">
        <title>Molecular epidemiology of methicillin-resistant staphylococci amongst veterinary personnel, personnel-owned pets, patients and the hospital environment of two companion animal veterinary hospitals.</title>
        <authorList>
            <person name="Worthing K.A."/>
            <person name="Brown J."/>
            <person name="Gerber L."/>
            <person name="Abraham S."/>
            <person name="Trott D."/>
            <person name="Norris J.M."/>
        </authorList>
    </citation>
    <scope>NUCLEOTIDE SEQUENCE [LARGE SCALE GENOMIC DNA]</scope>
    <source>
        <strain evidence="7">ST496-2</strain>
    </source>
</reference>
<organism evidence="6 7">
    <name type="scientific">Staphylococcus pseudintermedius</name>
    <dbReference type="NCBI Taxonomy" id="283734"/>
    <lineage>
        <taxon>Bacteria</taxon>
        <taxon>Bacillati</taxon>
        <taxon>Bacillota</taxon>
        <taxon>Bacilli</taxon>
        <taxon>Bacillales</taxon>
        <taxon>Staphylococcaceae</taxon>
        <taxon>Staphylococcus</taxon>
        <taxon>Staphylococcus intermedius group</taxon>
    </lineage>
</organism>
<dbReference type="InterPro" id="IPR004107">
    <property type="entry name" value="Integrase_SAM-like_N"/>
</dbReference>
<dbReference type="PROSITE" id="PS51898">
    <property type="entry name" value="TYR_RECOMBINASE"/>
    <property type="match status" value="1"/>
</dbReference>
<evidence type="ECO:0000313" key="7">
    <source>
        <dbReference type="Proteomes" id="UP000256409"/>
    </source>
</evidence>
<comment type="similarity">
    <text evidence="1">Belongs to the 'phage' integrase family.</text>
</comment>
<sequence>MPVYKDDKTGKWYFSVRYKDVFGNNKRKMKRGFKTKRQAKVAEADFIQKTKNGYSDKQIYEVVFYEQLKNTDLRERTIRRKKYDYTNHIKEKFGNRKISEITRPQCLEFRTHLIDNCNSINTARTIWFTFKAVFSYASLYYGLSPNPCNGIPTIPKKKTKFNFVTKEEFHNKIVNLKNDTYREMLTFMFYTGTRVGEAMGMLWEDVNLERKEISISKTWDITQRKMADYPKTSSSIAILPIPKILVEMLSDMYEIASNKYYGFNDSMFVFGGYAPPDYAHFSRTVKTIFPKITSHGLRHSYASYLADKGCDIYVLRDLLRHSSITETVDTYTHFYNNKKHDVMSLFDD</sequence>
<dbReference type="InterPro" id="IPR050808">
    <property type="entry name" value="Phage_Integrase"/>
</dbReference>
<dbReference type="InterPro" id="IPR028259">
    <property type="entry name" value="AP2-like_int_N"/>
</dbReference>
<keyword evidence="3" id="KW-0238">DNA-binding</keyword>
<dbReference type="SUPFAM" id="SSF56349">
    <property type="entry name" value="DNA breaking-rejoining enzymes"/>
    <property type="match status" value="1"/>
</dbReference>
<evidence type="ECO:0000256" key="2">
    <source>
        <dbReference type="ARBA" id="ARBA00022908"/>
    </source>
</evidence>
<proteinExistence type="inferred from homology"/>
<name>A0A3D8Z8W8_STAPS</name>
<dbReference type="PANTHER" id="PTHR30629">
    <property type="entry name" value="PROPHAGE INTEGRASE"/>
    <property type="match status" value="1"/>
</dbReference>
<keyword evidence="2" id="KW-0229">DNA integration</keyword>
<evidence type="ECO:0000256" key="3">
    <source>
        <dbReference type="ARBA" id="ARBA00023125"/>
    </source>
</evidence>
<evidence type="ECO:0000256" key="1">
    <source>
        <dbReference type="ARBA" id="ARBA00008857"/>
    </source>
</evidence>
<dbReference type="EMBL" id="QQPC01000124">
    <property type="protein sequence ID" value="REA80196.1"/>
    <property type="molecule type" value="Genomic_DNA"/>
</dbReference>
<dbReference type="InterPro" id="IPR013762">
    <property type="entry name" value="Integrase-like_cat_sf"/>
</dbReference>
<dbReference type="AlphaFoldDB" id="A0A3D8Z8W8"/>
<dbReference type="Pfam" id="PF14657">
    <property type="entry name" value="Arm-DNA-bind_4"/>
    <property type="match status" value="1"/>
</dbReference>
<dbReference type="Gene3D" id="1.10.443.10">
    <property type="entry name" value="Intergrase catalytic core"/>
    <property type="match status" value="1"/>
</dbReference>
<dbReference type="InterPro" id="IPR011010">
    <property type="entry name" value="DNA_brk_join_enz"/>
</dbReference>
<evidence type="ECO:0000313" key="6">
    <source>
        <dbReference type="EMBL" id="REA80196.1"/>
    </source>
</evidence>